<evidence type="ECO:0000256" key="1">
    <source>
        <dbReference type="SAM" id="MobiDB-lite"/>
    </source>
</evidence>
<sequence length="233" mass="25646">MPQDIIRIAMPQNSQQIARALQTLLRQSRGRLSGKWLLVLFVLATGYLLAEPMLEARLGIDLPGAHSPDEVVAEQPTVDSAPASQDEPTSASRSDAGPNDLPLEDVLEEIGRDTYQSPSGLVFGRGSVDGTRLAHLMTHAEDEPNRPGQHGVFDESDQARLVQLVDRAYDQALHNQNSKRRTEGRREVFTIDLGRRIGYIGGQSGARRNHPPAHHIRLVVDGNRFITAFPVTP</sequence>
<reference evidence="3" key="1">
    <citation type="submission" date="2022-06" db="EMBL/GenBank/DDBJ databases">
        <title>Aeoliella straminimaris, a novel planctomycete from sediments.</title>
        <authorList>
            <person name="Vitorino I.R."/>
            <person name="Lage O.M."/>
        </authorList>
    </citation>
    <scope>NUCLEOTIDE SEQUENCE</scope>
    <source>
        <strain evidence="3">ICT_H6.2</strain>
    </source>
</reference>
<dbReference type="AlphaFoldDB" id="A0A9X2FE23"/>
<evidence type="ECO:0008006" key="5">
    <source>
        <dbReference type="Google" id="ProtNLM"/>
    </source>
</evidence>
<keyword evidence="2" id="KW-0812">Transmembrane</keyword>
<organism evidence="3 4">
    <name type="scientific">Aeoliella straminimaris</name>
    <dbReference type="NCBI Taxonomy" id="2954799"/>
    <lineage>
        <taxon>Bacteria</taxon>
        <taxon>Pseudomonadati</taxon>
        <taxon>Planctomycetota</taxon>
        <taxon>Planctomycetia</taxon>
        <taxon>Pirellulales</taxon>
        <taxon>Lacipirellulaceae</taxon>
        <taxon>Aeoliella</taxon>
    </lineage>
</organism>
<comment type="caution">
    <text evidence="3">The sequence shown here is derived from an EMBL/GenBank/DDBJ whole genome shotgun (WGS) entry which is preliminary data.</text>
</comment>
<keyword evidence="2" id="KW-1133">Transmembrane helix</keyword>
<evidence type="ECO:0000313" key="4">
    <source>
        <dbReference type="Proteomes" id="UP001155241"/>
    </source>
</evidence>
<feature type="region of interest" description="Disordered" evidence="1">
    <location>
        <begin position="68"/>
        <end position="102"/>
    </location>
</feature>
<gene>
    <name evidence="3" type="ORF">NG895_11990</name>
</gene>
<accession>A0A9X2FE23</accession>
<dbReference type="EMBL" id="JAMXLR010000036">
    <property type="protein sequence ID" value="MCO6044629.1"/>
    <property type="molecule type" value="Genomic_DNA"/>
</dbReference>
<feature type="compositionally biased region" description="Polar residues" evidence="1">
    <location>
        <begin position="82"/>
        <end position="93"/>
    </location>
</feature>
<name>A0A9X2FE23_9BACT</name>
<evidence type="ECO:0000256" key="2">
    <source>
        <dbReference type="SAM" id="Phobius"/>
    </source>
</evidence>
<evidence type="ECO:0000313" key="3">
    <source>
        <dbReference type="EMBL" id="MCO6044629.1"/>
    </source>
</evidence>
<keyword evidence="4" id="KW-1185">Reference proteome</keyword>
<feature type="transmembrane region" description="Helical" evidence="2">
    <location>
        <begin position="32"/>
        <end position="50"/>
    </location>
</feature>
<keyword evidence="2" id="KW-0472">Membrane</keyword>
<protein>
    <recommendedName>
        <fullName evidence="5">Bacterial CdiA-CT RNAse A domain-containing protein</fullName>
    </recommendedName>
</protein>
<dbReference type="Proteomes" id="UP001155241">
    <property type="component" value="Unassembled WGS sequence"/>
</dbReference>
<proteinExistence type="predicted"/>